<dbReference type="SUPFAM" id="SSF54534">
    <property type="entry name" value="FKBP-like"/>
    <property type="match status" value="1"/>
</dbReference>
<dbReference type="Gene3D" id="3.10.50.40">
    <property type="match status" value="1"/>
</dbReference>
<keyword evidence="3" id="KW-0732">Signal</keyword>
<evidence type="ECO:0000256" key="7">
    <source>
        <dbReference type="RuleBase" id="RU003915"/>
    </source>
</evidence>
<evidence type="ECO:0000259" key="8">
    <source>
        <dbReference type="PROSITE" id="PS50059"/>
    </source>
</evidence>
<keyword evidence="5 6" id="KW-0413">Isomerase</keyword>
<dbReference type="Pfam" id="PF01346">
    <property type="entry name" value="FKBP_N"/>
    <property type="match status" value="1"/>
</dbReference>
<dbReference type="Gene3D" id="1.10.287.460">
    <property type="entry name" value="Peptidyl-prolyl cis-trans isomerase, FKBP-type, N-terminal domain"/>
    <property type="match status" value="1"/>
</dbReference>
<evidence type="ECO:0000256" key="2">
    <source>
        <dbReference type="ARBA" id="ARBA00006577"/>
    </source>
</evidence>
<dbReference type="PANTHER" id="PTHR43811">
    <property type="entry name" value="FKBP-TYPE PEPTIDYL-PROLYL CIS-TRANS ISOMERASE FKPA"/>
    <property type="match status" value="1"/>
</dbReference>
<evidence type="ECO:0000313" key="10">
    <source>
        <dbReference type="Proteomes" id="UP000596063"/>
    </source>
</evidence>
<evidence type="ECO:0000256" key="4">
    <source>
        <dbReference type="ARBA" id="ARBA00023110"/>
    </source>
</evidence>
<proteinExistence type="inferred from homology"/>
<comment type="catalytic activity">
    <reaction evidence="1 6 7">
        <text>[protein]-peptidylproline (omega=180) = [protein]-peptidylproline (omega=0)</text>
        <dbReference type="Rhea" id="RHEA:16237"/>
        <dbReference type="Rhea" id="RHEA-COMP:10747"/>
        <dbReference type="Rhea" id="RHEA-COMP:10748"/>
        <dbReference type="ChEBI" id="CHEBI:83833"/>
        <dbReference type="ChEBI" id="CHEBI:83834"/>
        <dbReference type="EC" id="5.2.1.8"/>
    </reaction>
</comment>
<sequence length="245" mass="25983">MKKSLLSTVLLSGLLVACGGDKSPAEPKLDSEIAKVSYGIGANIGSRFGDDLPLDVDAFSAGVRDALEGNELKMSEEDIMATLQSYQQKQLAARQEEAEAEGQKNLEEAKAFFAENAEKEGVQTTESGLQYIVVEAGDGDKPGADDTVEVHYKGTLLDGTEFDSSYKRGETVSFPVSGVIPGWTEALQLMSEGAKWKLFIPSDLAYGAGGAGQMIGPNAALVFEVELIDVVDQDDDDSDAEDSAS</sequence>
<dbReference type="Pfam" id="PF00254">
    <property type="entry name" value="FKBP_C"/>
    <property type="match status" value="1"/>
</dbReference>
<dbReference type="InterPro" id="IPR000774">
    <property type="entry name" value="PPIase_FKBP_N"/>
</dbReference>
<comment type="similarity">
    <text evidence="2 7">Belongs to the FKBP-type PPIase family.</text>
</comment>
<dbReference type="InterPro" id="IPR036944">
    <property type="entry name" value="PPIase_FKBP_N_sf"/>
</dbReference>
<dbReference type="RefSeq" id="WP_198569623.1">
    <property type="nucleotide sequence ID" value="NZ_CP066167.1"/>
</dbReference>
<gene>
    <name evidence="9" type="ORF">I6N98_17585</name>
</gene>
<dbReference type="FunFam" id="3.10.50.40:FF:000045">
    <property type="entry name" value="Peptidyl-prolyl cis-trans isomerase"/>
    <property type="match status" value="1"/>
</dbReference>
<dbReference type="PROSITE" id="PS51257">
    <property type="entry name" value="PROKAR_LIPOPROTEIN"/>
    <property type="match status" value="1"/>
</dbReference>
<keyword evidence="4 6" id="KW-0697">Rotamase</keyword>
<evidence type="ECO:0000313" key="9">
    <source>
        <dbReference type="EMBL" id="QQD18125.1"/>
    </source>
</evidence>
<dbReference type="EC" id="5.2.1.8" evidence="7"/>
<feature type="domain" description="PPIase FKBP-type" evidence="8">
    <location>
        <begin position="145"/>
        <end position="231"/>
    </location>
</feature>
<dbReference type="Proteomes" id="UP000596063">
    <property type="component" value="Chromosome"/>
</dbReference>
<evidence type="ECO:0000256" key="3">
    <source>
        <dbReference type="ARBA" id="ARBA00022729"/>
    </source>
</evidence>
<dbReference type="GO" id="GO:0006457">
    <property type="term" value="P:protein folding"/>
    <property type="evidence" value="ECO:0007669"/>
    <property type="project" value="InterPro"/>
</dbReference>
<name>A0A7T4UR91_9GAMM</name>
<dbReference type="GO" id="GO:0003755">
    <property type="term" value="F:peptidyl-prolyl cis-trans isomerase activity"/>
    <property type="evidence" value="ECO:0007669"/>
    <property type="project" value="UniProtKB-UniRule"/>
</dbReference>
<evidence type="ECO:0000256" key="5">
    <source>
        <dbReference type="ARBA" id="ARBA00023235"/>
    </source>
</evidence>
<dbReference type="AlphaFoldDB" id="A0A7T4UR91"/>
<organism evidence="9 10">
    <name type="scientific">Spongiibacter nanhainus</name>
    <dbReference type="NCBI Taxonomy" id="2794344"/>
    <lineage>
        <taxon>Bacteria</taxon>
        <taxon>Pseudomonadati</taxon>
        <taxon>Pseudomonadota</taxon>
        <taxon>Gammaproteobacteria</taxon>
        <taxon>Cellvibrionales</taxon>
        <taxon>Spongiibacteraceae</taxon>
        <taxon>Spongiibacter</taxon>
    </lineage>
</organism>
<dbReference type="EMBL" id="CP066167">
    <property type="protein sequence ID" value="QQD18125.1"/>
    <property type="molecule type" value="Genomic_DNA"/>
</dbReference>
<evidence type="ECO:0000256" key="1">
    <source>
        <dbReference type="ARBA" id="ARBA00000971"/>
    </source>
</evidence>
<dbReference type="InterPro" id="IPR001179">
    <property type="entry name" value="PPIase_FKBP_dom"/>
</dbReference>
<accession>A0A7T4UR91</accession>
<keyword evidence="10" id="KW-1185">Reference proteome</keyword>
<dbReference type="KEGG" id="snan:I6N98_17585"/>
<evidence type="ECO:0000256" key="6">
    <source>
        <dbReference type="PROSITE-ProRule" id="PRU00277"/>
    </source>
</evidence>
<dbReference type="PROSITE" id="PS50059">
    <property type="entry name" value="FKBP_PPIASE"/>
    <property type="match status" value="1"/>
</dbReference>
<dbReference type="InterPro" id="IPR046357">
    <property type="entry name" value="PPIase_dom_sf"/>
</dbReference>
<dbReference type="PANTHER" id="PTHR43811:SF19">
    <property type="entry name" value="39 KDA FK506-BINDING NUCLEAR PROTEIN"/>
    <property type="match status" value="1"/>
</dbReference>
<reference evidence="9 10" key="1">
    <citation type="submission" date="2020-12" db="EMBL/GenBank/DDBJ databases">
        <authorList>
            <person name="Shan Y."/>
        </authorList>
    </citation>
    <scope>NUCLEOTIDE SEQUENCE [LARGE SCALE GENOMIC DNA]</scope>
    <source>
        <strain evidence="10">csc3.9</strain>
    </source>
</reference>
<protein>
    <recommendedName>
        <fullName evidence="7">Peptidyl-prolyl cis-trans isomerase</fullName>
        <ecNumber evidence="7">5.2.1.8</ecNumber>
    </recommendedName>
</protein>